<keyword evidence="1" id="KW-0732">Signal</keyword>
<proteinExistence type="predicted"/>
<dbReference type="Proteomes" id="UP000246018">
    <property type="component" value="Unassembled WGS sequence"/>
</dbReference>
<keyword evidence="3" id="KW-1185">Reference proteome</keyword>
<dbReference type="InterPro" id="IPR011044">
    <property type="entry name" value="Quino_amine_DH_bsu"/>
</dbReference>
<sequence length="343" mass="37201">MLDDPLGGPMKTTRQLALATVASLIALQAPAAAATTDLQPEDLPHGSDIAIAHIEDGDLVARGRTFVVGGDRAYLLGRSGSAWIVGTTSADGQSDRKIKRVFPDGTFRTLLKGIEPYNVVVSEDGRRLVRSKYVRGRSVVKLWSARSGKLKVSRTFDEVYDAPAARSGRKVLLSGWESGVAWWDTVTGSITRVTKRPLNAVDLGSDRLASYTDDPYQGGCTKVTPLSAPRHVLWKSCDERVDAFSPDGDRMATIGILSDGLGPAEVTVHEIGGDRLASYRTNWFGAVEWESDTRLLLEVNGQTQSSTVRCEVDECENATDPVPVQAPRTVAPRRELVRQSPRG</sequence>
<evidence type="ECO:0000256" key="1">
    <source>
        <dbReference type="SAM" id="SignalP"/>
    </source>
</evidence>
<reference evidence="2 3" key="1">
    <citation type="submission" date="2018-04" db="EMBL/GenBank/DDBJ databases">
        <title>Genome of Nocardioides gansuensis WSJ-1.</title>
        <authorList>
            <person name="Wu S."/>
            <person name="Wang G."/>
        </authorList>
    </citation>
    <scope>NUCLEOTIDE SEQUENCE [LARGE SCALE GENOMIC DNA]</scope>
    <source>
        <strain evidence="2 3">WSJ-1</strain>
    </source>
</reference>
<feature type="signal peptide" evidence="1">
    <location>
        <begin position="1"/>
        <end position="33"/>
    </location>
</feature>
<evidence type="ECO:0008006" key="4">
    <source>
        <dbReference type="Google" id="ProtNLM"/>
    </source>
</evidence>
<comment type="caution">
    <text evidence="2">The sequence shown here is derived from an EMBL/GenBank/DDBJ whole genome shotgun (WGS) entry which is preliminary data.</text>
</comment>
<evidence type="ECO:0000313" key="2">
    <source>
        <dbReference type="EMBL" id="PVG82681.1"/>
    </source>
</evidence>
<accession>A0A2T8FAB4</accession>
<dbReference type="InterPro" id="IPR015943">
    <property type="entry name" value="WD40/YVTN_repeat-like_dom_sf"/>
</dbReference>
<evidence type="ECO:0000313" key="3">
    <source>
        <dbReference type="Proteomes" id="UP000246018"/>
    </source>
</evidence>
<organism evidence="2 3">
    <name type="scientific">Nocardioides gansuensis</name>
    <dbReference type="NCBI Taxonomy" id="2138300"/>
    <lineage>
        <taxon>Bacteria</taxon>
        <taxon>Bacillati</taxon>
        <taxon>Actinomycetota</taxon>
        <taxon>Actinomycetes</taxon>
        <taxon>Propionibacteriales</taxon>
        <taxon>Nocardioidaceae</taxon>
        <taxon>Nocardioides</taxon>
    </lineage>
</organism>
<name>A0A2T8FAB4_9ACTN</name>
<dbReference type="Gene3D" id="2.130.10.10">
    <property type="entry name" value="YVTN repeat-like/Quinoprotein amine dehydrogenase"/>
    <property type="match status" value="1"/>
</dbReference>
<gene>
    <name evidence="2" type="ORF">DDE18_09950</name>
</gene>
<dbReference type="AlphaFoldDB" id="A0A2T8FAB4"/>
<feature type="chain" id="PRO_5015779684" description="WD40 repeat domain-containing protein" evidence="1">
    <location>
        <begin position="34"/>
        <end position="343"/>
    </location>
</feature>
<dbReference type="SUPFAM" id="SSF50969">
    <property type="entry name" value="YVTN repeat-like/Quinoprotein amine dehydrogenase"/>
    <property type="match status" value="1"/>
</dbReference>
<dbReference type="EMBL" id="QDGZ01000004">
    <property type="protein sequence ID" value="PVG82681.1"/>
    <property type="molecule type" value="Genomic_DNA"/>
</dbReference>
<protein>
    <recommendedName>
        <fullName evidence="4">WD40 repeat domain-containing protein</fullName>
    </recommendedName>
</protein>